<protein>
    <submittedName>
        <fullName evidence="2">Transcriptional regulator</fullName>
    </submittedName>
</protein>
<dbReference type="Pfam" id="PF17765">
    <property type="entry name" value="MLTR_LBD"/>
    <property type="match status" value="1"/>
</dbReference>
<name>A0A8J3Y0M6_9ACTN</name>
<dbReference type="Gene3D" id="1.10.260.40">
    <property type="entry name" value="lambda repressor-like DNA-binding domains"/>
    <property type="match status" value="1"/>
</dbReference>
<sequence>MLAGISIDYYTRLEQGRERSPSDQVLDALAVVFQLGHEATEHLHELARAKHSRRRPASQDHVVDSRLLRLMDGWTLAPAYVVNRRLDVLAKNKVAVALYEGLQHSDNLLRLALLNPVARDFYLDWEHDTSSKVAHLRANAGMDGGDPFLQELIDELSDGSEDFRRMWDRYDVQGRTRAPVRFHHHRVGDVITDMEVFSIDSAPGQKLIVFQVEPGSPSERALARLITGRGSFTALPG</sequence>
<dbReference type="InterPro" id="IPR041413">
    <property type="entry name" value="MLTR_LBD"/>
</dbReference>
<organism evidence="2 3">
    <name type="scientific">Planotetraspora thailandica</name>
    <dbReference type="NCBI Taxonomy" id="487172"/>
    <lineage>
        <taxon>Bacteria</taxon>
        <taxon>Bacillati</taxon>
        <taxon>Actinomycetota</taxon>
        <taxon>Actinomycetes</taxon>
        <taxon>Streptosporangiales</taxon>
        <taxon>Streptosporangiaceae</taxon>
        <taxon>Planotetraspora</taxon>
    </lineage>
</organism>
<evidence type="ECO:0000259" key="1">
    <source>
        <dbReference type="Pfam" id="PF17765"/>
    </source>
</evidence>
<keyword evidence="3" id="KW-1185">Reference proteome</keyword>
<proteinExistence type="predicted"/>
<dbReference type="EMBL" id="BOOR01000069">
    <property type="protein sequence ID" value="GII58655.1"/>
    <property type="molecule type" value="Genomic_DNA"/>
</dbReference>
<evidence type="ECO:0000313" key="3">
    <source>
        <dbReference type="Proteomes" id="UP000605992"/>
    </source>
</evidence>
<dbReference type="PANTHER" id="PTHR35010:SF2">
    <property type="entry name" value="BLL4672 PROTEIN"/>
    <property type="match status" value="1"/>
</dbReference>
<gene>
    <name evidence="2" type="ORF">Pth03_70440</name>
</gene>
<dbReference type="AlphaFoldDB" id="A0A8J3Y0M6"/>
<reference evidence="2" key="1">
    <citation type="submission" date="2021-01" db="EMBL/GenBank/DDBJ databases">
        <title>Whole genome shotgun sequence of Planotetraspora thailandica NBRC 104271.</title>
        <authorList>
            <person name="Komaki H."/>
            <person name="Tamura T."/>
        </authorList>
    </citation>
    <scope>NUCLEOTIDE SEQUENCE</scope>
    <source>
        <strain evidence="2">NBRC 104271</strain>
    </source>
</reference>
<dbReference type="Gene3D" id="3.30.450.180">
    <property type="match status" value="1"/>
</dbReference>
<dbReference type="GO" id="GO:0003677">
    <property type="term" value="F:DNA binding"/>
    <property type="evidence" value="ECO:0007669"/>
    <property type="project" value="InterPro"/>
</dbReference>
<dbReference type="InterPro" id="IPR010982">
    <property type="entry name" value="Lambda_DNA-bd_dom_sf"/>
</dbReference>
<dbReference type="PANTHER" id="PTHR35010">
    <property type="entry name" value="BLL4672 PROTEIN-RELATED"/>
    <property type="match status" value="1"/>
</dbReference>
<dbReference type="Proteomes" id="UP000605992">
    <property type="component" value="Unassembled WGS sequence"/>
</dbReference>
<feature type="domain" description="MmyB-like transcription regulator ligand binding" evidence="1">
    <location>
        <begin position="63"/>
        <end position="225"/>
    </location>
</feature>
<evidence type="ECO:0000313" key="2">
    <source>
        <dbReference type="EMBL" id="GII58655.1"/>
    </source>
</evidence>
<accession>A0A8J3Y0M6</accession>
<comment type="caution">
    <text evidence="2">The sequence shown here is derived from an EMBL/GenBank/DDBJ whole genome shotgun (WGS) entry which is preliminary data.</text>
</comment>